<dbReference type="EMBL" id="AP024086">
    <property type="protein sequence ID" value="BCL63207.1"/>
    <property type="molecule type" value="Genomic_DNA"/>
</dbReference>
<sequence length="185" mass="20167">MILMGISGSIREKSYNTGLLQSVVRCLPEGVSLTLFDCAGLPLYNGDVDADKENKPGEVQRLLDELALCDGVIFATPEYNYSISGVLKNAIDWASRPAYKSVLAGKPVAILSGAKGVVGGARAQNHLRDIFSSTLSPVVPSPPFLVPEVQKKFDDRGVLTDEGTKIRLQRYIEDFVAWVNLLDKR</sequence>
<dbReference type="InterPro" id="IPR005025">
    <property type="entry name" value="FMN_Rdtase-like_dom"/>
</dbReference>
<evidence type="ECO:0000313" key="2">
    <source>
        <dbReference type="EMBL" id="BCL63207.1"/>
    </source>
</evidence>
<feature type="domain" description="NADPH-dependent FMN reductase-like" evidence="1">
    <location>
        <begin position="3"/>
        <end position="148"/>
    </location>
</feature>
<dbReference type="InterPro" id="IPR050712">
    <property type="entry name" value="NAD(P)H-dep_reductase"/>
</dbReference>
<keyword evidence="3" id="KW-1185">Reference proteome</keyword>
<dbReference type="Proteomes" id="UP000826725">
    <property type="component" value="Chromosome"/>
</dbReference>
<protein>
    <submittedName>
        <fullName evidence="2">NAD(P)H-dependent FMN reductase</fullName>
    </submittedName>
</protein>
<reference evidence="2" key="1">
    <citation type="submission" date="2020-09" db="EMBL/GenBank/DDBJ databases">
        <title>Desulfogranum mesoprofundum gen. nov., sp. nov., a novel mesophilic, sulfate-reducing chemolithoautotroph isolated from a deep-sea hydrothermal vent chimney in the Suiyo Seamount.</title>
        <authorList>
            <person name="Hashimoto Y."/>
            <person name="Nakagawa S."/>
        </authorList>
    </citation>
    <scope>NUCLEOTIDE SEQUENCE</scope>
    <source>
        <strain evidence="2">KT2</strain>
    </source>
</reference>
<dbReference type="GO" id="GO:0016491">
    <property type="term" value="F:oxidoreductase activity"/>
    <property type="evidence" value="ECO:0007669"/>
    <property type="project" value="InterPro"/>
</dbReference>
<dbReference type="PANTHER" id="PTHR30543">
    <property type="entry name" value="CHROMATE REDUCTASE"/>
    <property type="match status" value="1"/>
</dbReference>
<proteinExistence type="predicted"/>
<dbReference type="RefSeq" id="WP_228855482.1">
    <property type="nucleotide sequence ID" value="NZ_AP024086.1"/>
</dbReference>
<name>A0A8D5FKA7_9BACT</name>
<organism evidence="2 3">
    <name type="scientific">Desulfomarina profundi</name>
    <dbReference type="NCBI Taxonomy" id="2772557"/>
    <lineage>
        <taxon>Bacteria</taxon>
        <taxon>Pseudomonadati</taxon>
        <taxon>Thermodesulfobacteriota</taxon>
        <taxon>Desulfobulbia</taxon>
        <taxon>Desulfobulbales</taxon>
        <taxon>Desulfobulbaceae</taxon>
        <taxon>Desulfomarina</taxon>
    </lineage>
</organism>
<accession>A0A8D5FKA7</accession>
<dbReference type="GO" id="GO:0005829">
    <property type="term" value="C:cytosol"/>
    <property type="evidence" value="ECO:0007669"/>
    <property type="project" value="TreeGrafter"/>
</dbReference>
<evidence type="ECO:0000259" key="1">
    <source>
        <dbReference type="Pfam" id="PF03358"/>
    </source>
</evidence>
<evidence type="ECO:0000313" key="3">
    <source>
        <dbReference type="Proteomes" id="UP000826725"/>
    </source>
</evidence>
<dbReference type="Pfam" id="PF03358">
    <property type="entry name" value="FMN_red"/>
    <property type="match status" value="1"/>
</dbReference>
<dbReference type="KEGG" id="dbk:DGMP_39000"/>
<dbReference type="AlphaFoldDB" id="A0A8D5FKA7"/>
<gene>
    <name evidence="2" type="ORF">DGMP_39000</name>
</gene>
<dbReference type="GO" id="GO:0010181">
    <property type="term" value="F:FMN binding"/>
    <property type="evidence" value="ECO:0007669"/>
    <property type="project" value="TreeGrafter"/>
</dbReference>
<dbReference type="PANTHER" id="PTHR30543:SF21">
    <property type="entry name" value="NAD(P)H-DEPENDENT FMN REDUCTASE LOT6"/>
    <property type="match status" value="1"/>
</dbReference>